<dbReference type="InterPro" id="IPR029046">
    <property type="entry name" value="LolA/LolB/LppX"/>
</dbReference>
<organism evidence="1 2">
    <name type="scientific">Methanoregula formicica (strain DSM 22288 / NBRC 105244 / SMSP)</name>
    <dbReference type="NCBI Taxonomy" id="593750"/>
    <lineage>
        <taxon>Archaea</taxon>
        <taxon>Methanobacteriati</taxon>
        <taxon>Methanobacteriota</taxon>
        <taxon>Stenosarchaea group</taxon>
        <taxon>Methanomicrobia</taxon>
        <taxon>Methanomicrobiales</taxon>
        <taxon>Methanoregulaceae</taxon>
        <taxon>Methanoregula</taxon>
    </lineage>
</organism>
<reference evidence="2" key="1">
    <citation type="submission" date="2011-12" db="EMBL/GenBank/DDBJ databases">
        <title>Complete sequence of Methanoregula formicicum SMSP.</title>
        <authorList>
            <person name="Lucas S."/>
            <person name="Han J."/>
            <person name="Lapidus A."/>
            <person name="Cheng J.-F."/>
            <person name="Goodwin L."/>
            <person name="Pitluck S."/>
            <person name="Peters L."/>
            <person name="Ovchinnikova G."/>
            <person name="Teshima H."/>
            <person name="Detter J.C."/>
            <person name="Han C."/>
            <person name="Tapia R."/>
            <person name="Land M."/>
            <person name="Hauser L."/>
            <person name="Kyrpides N."/>
            <person name="Ivanova N."/>
            <person name="Pagani I."/>
            <person name="Imachi H."/>
            <person name="Tamaki H."/>
            <person name="Sekiguchi Y."/>
            <person name="Kamagata Y."/>
            <person name="Cadillo-Quiroz H."/>
            <person name="Zinder S."/>
            <person name="Liu W.-T."/>
            <person name="Woyke T."/>
        </authorList>
    </citation>
    <scope>NUCLEOTIDE SEQUENCE [LARGE SCALE GENOMIC DNA]</scope>
    <source>
        <strain evidence="2">DSM 22288 / NBRC 105244 / SMSP</strain>
    </source>
</reference>
<protein>
    <recommendedName>
        <fullName evidence="3">Outer membrane lipoprotein-sorting protein</fullName>
    </recommendedName>
</protein>
<reference evidence="1 2" key="2">
    <citation type="journal article" date="2014" name="Genome Announc.">
        <title>Complete Genome Sequence of Methanoregula formicica SMSPT, a Mesophilic Hydrogenotrophic Methanogen Isolated from a Methanogenic Upflow Anaerobic Sludge Blanket Reactor.</title>
        <authorList>
            <person name="Yamamoto K."/>
            <person name="Tamaki H."/>
            <person name="Cadillo-Quiroz H."/>
            <person name="Imachi H."/>
            <person name="Kyrpides N."/>
            <person name="Woyke T."/>
            <person name="Goodwin L."/>
            <person name="Zinder S.H."/>
            <person name="Kamagata Y."/>
            <person name="Liu W.T."/>
        </authorList>
    </citation>
    <scope>NUCLEOTIDE SEQUENCE [LARGE SCALE GENOMIC DNA]</scope>
    <source>
        <strain evidence="2">DSM 22288 / NBRC 105244 / SMSP</strain>
    </source>
</reference>
<dbReference type="AlphaFoldDB" id="L0HCE7"/>
<evidence type="ECO:0000313" key="1">
    <source>
        <dbReference type="EMBL" id="AGB01486.1"/>
    </source>
</evidence>
<dbReference type="EMBL" id="CP003167">
    <property type="protein sequence ID" value="AGB01486.1"/>
    <property type="molecule type" value="Genomic_DNA"/>
</dbReference>
<proteinExistence type="predicted"/>
<sequence precursor="true">MVSHLPPFIFTVFFLIVICVTIPGCTTGPETNPRPVDLQTTFLTNAEKIQDYRSEYHMIKPDGRVRYEWKAPGSIRMEFIESGSPPSGTQYFVNRTMAIDYNPVEKKYQIHPDRKFLNGYDYQDMVQRMIKSGNYSVIGTMTENGRTLYGIEIVTEPWSAEYSGVVTSRIQAWVDPGTGLAWNISTYYPSDKVSRIIRYDTIEVNTGIPDSHFVFSVPQETEVQCGSGSGISNTDQYDPRKLSPALKPGCLDCTEALLTEPVGGFSGDYLLVGMLDYQGSKSVPNPDPWQSINYTYYSRNMSKGTVRYTISRVSGLYSTEPLSTGGNVSISIEPGEYSAEPNRVYEAELTARVKPGIKLHENFWIHIHADVEGAPDAITDDWVRLALDDGSPMSGAGLWHFYQTGGGYCQDVLVIPQGGSGHAPFAIRTGELDTGTATLSLIPAPCHPDHRPLRQDEGPPWPAGIHATVTPANFTVRSFASFLPDMAFTVDPTVQPGDYCFSAVTQTPHGGSEYAPFTLRVISQAGE</sequence>
<evidence type="ECO:0000313" key="2">
    <source>
        <dbReference type="Proteomes" id="UP000010824"/>
    </source>
</evidence>
<name>L0HCE7_METFS</name>
<dbReference type="InterPro" id="IPR052944">
    <property type="entry name" value="Sporulation_related"/>
</dbReference>
<evidence type="ECO:0008006" key="3">
    <source>
        <dbReference type="Google" id="ProtNLM"/>
    </source>
</evidence>
<dbReference type="KEGG" id="mfo:Metfor_0413"/>
<dbReference type="Gene3D" id="2.50.20.10">
    <property type="entry name" value="Lipoprotein localisation LolA/LolB/LppX"/>
    <property type="match status" value="1"/>
</dbReference>
<dbReference type="SUPFAM" id="SSF89392">
    <property type="entry name" value="Prokaryotic lipoproteins and lipoprotein localization factors"/>
    <property type="match status" value="1"/>
</dbReference>
<accession>L0HCE7</accession>
<keyword evidence="2" id="KW-1185">Reference proteome</keyword>
<dbReference type="HOGENOM" id="CLU_528566_0_0_2"/>
<dbReference type="PANTHER" id="PTHR37507:SF2">
    <property type="entry name" value="SPORULATION PROTEIN YDCC"/>
    <property type="match status" value="1"/>
</dbReference>
<dbReference type="eggNOG" id="arCOG02470">
    <property type="taxonomic scope" value="Archaea"/>
</dbReference>
<dbReference type="STRING" id="593750.Metfor_0413"/>
<dbReference type="PANTHER" id="PTHR37507">
    <property type="entry name" value="SPORULATION PROTEIN YDCC"/>
    <property type="match status" value="1"/>
</dbReference>
<dbReference type="Proteomes" id="UP000010824">
    <property type="component" value="Chromosome"/>
</dbReference>
<dbReference type="InParanoid" id="L0HCE7"/>
<gene>
    <name evidence="1" type="ordered locus">Metfor_0413</name>
</gene>